<protein>
    <submittedName>
        <fullName evidence="2">Uncharacterized protein</fullName>
    </submittedName>
</protein>
<keyword evidence="3" id="KW-1185">Reference proteome</keyword>
<organism evidence="2 3">
    <name type="scientific">Undibacterium terreum</name>
    <dbReference type="NCBI Taxonomy" id="1224302"/>
    <lineage>
        <taxon>Bacteria</taxon>
        <taxon>Pseudomonadati</taxon>
        <taxon>Pseudomonadota</taxon>
        <taxon>Betaproteobacteria</taxon>
        <taxon>Burkholderiales</taxon>
        <taxon>Oxalobacteraceae</taxon>
        <taxon>Undibacterium</taxon>
    </lineage>
</organism>
<gene>
    <name evidence="2" type="ORF">GCM10011396_46500</name>
</gene>
<dbReference type="AlphaFoldDB" id="A0A916V014"/>
<reference evidence="2" key="2">
    <citation type="submission" date="2020-09" db="EMBL/GenBank/DDBJ databases">
        <authorList>
            <person name="Sun Q."/>
            <person name="Zhou Y."/>
        </authorList>
    </citation>
    <scope>NUCLEOTIDE SEQUENCE</scope>
    <source>
        <strain evidence="2">CGMCC 1.10998</strain>
    </source>
</reference>
<feature type="chain" id="PRO_5037226006" evidence="1">
    <location>
        <begin position="25"/>
        <end position="306"/>
    </location>
</feature>
<evidence type="ECO:0000313" key="3">
    <source>
        <dbReference type="Proteomes" id="UP000637423"/>
    </source>
</evidence>
<feature type="signal peptide" evidence="1">
    <location>
        <begin position="1"/>
        <end position="24"/>
    </location>
</feature>
<dbReference type="Gene3D" id="3.90.226.10">
    <property type="entry name" value="2-enoyl-CoA Hydratase, Chain A, domain 1"/>
    <property type="match status" value="1"/>
</dbReference>
<dbReference type="Proteomes" id="UP000637423">
    <property type="component" value="Unassembled WGS sequence"/>
</dbReference>
<accession>A0A916V014</accession>
<comment type="caution">
    <text evidence="2">The sequence shown here is derived from an EMBL/GenBank/DDBJ whole genome shotgun (WGS) entry which is preliminary data.</text>
</comment>
<evidence type="ECO:0000313" key="2">
    <source>
        <dbReference type="EMBL" id="GGC93883.1"/>
    </source>
</evidence>
<dbReference type="RefSeq" id="WP_188568542.1">
    <property type="nucleotide sequence ID" value="NZ_BMED01000006.1"/>
</dbReference>
<dbReference type="EMBL" id="BMED01000006">
    <property type="protein sequence ID" value="GGC93883.1"/>
    <property type="molecule type" value="Genomic_DNA"/>
</dbReference>
<proteinExistence type="predicted"/>
<dbReference type="SUPFAM" id="SSF52096">
    <property type="entry name" value="ClpP/crotonase"/>
    <property type="match status" value="1"/>
</dbReference>
<sequence>MKHTSMKQACCLLLLSALCQLALAETPPYQIRRIDSSTVAYHGVIGKGSTRHLLPFLDAGTDTLVVTSAGGSADEGMRLAEELRKRHIRLVVDKYCMSSCANYLFLAARQKSVNPGSLIGFHGAPLGSLSEEKERQFQQGRLSSKSMKGEGMQNYLDKLAIRELEFFAEIGVDRGLYRDVDKLILDSVAGKNKAAPLQGKLTLKTGRHQWDYGVSDAELDKLALKMAALDRKKVRYTVQGEIERPGTAPNTAYFPSRATLEKYGVMGIQNYPYPADHAELKKLVGRVFDKGVHIIADFATLENPAG</sequence>
<reference evidence="2" key="1">
    <citation type="journal article" date="2014" name="Int. J. Syst. Evol. Microbiol.">
        <title>Complete genome sequence of Corynebacterium casei LMG S-19264T (=DSM 44701T), isolated from a smear-ripened cheese.</title>
        <authorList>
            <consortium name="US DOE Joint Genome Institute (JGI-PGF)"/>
            <person name="Walter F."/>
            <person name="Albersmeier A."/>
            <person name="Kalinowski J."/>
            <person name="Ruckert C."/>
        </authorList>
    </citation>
    <scope>NUCLEOTIDE SEQUENCE</scope>
    <source>
        <strain evidence="2">CGMCC 1.10998</strain>
    </source>
</reference>
<evidence type="ECO:0000256" key="1">
    <source>
        <dbReference type="SAM" id="SignalP"/>
    </source>
</evidence>
<keyword evidence="1" id="KW-0732">Signal</keyword>
<dbReference type="InterPro" id="IPR029045">
    <property type="entry name" value="ClpP/crotonase-like_dom_sf"/>
</dbReference>
<name>A0A916V014_9BURK</name>